<keyword evidence="3" id="KW-0238">DNA-binding</keyword>
<evidence type="ECO:0000313" key="6">
    <source>
        <dbReference type="Proteomes" id="UP000285376"/>
    </source>
</evidence>
<gene>
    <name evidence="5" type="ORF">D1832_09970</name>
</gene>
<dbReference type="CDD" id="cd17267">
    <property type="entry name" value="RMtype1_S_EcoAO83I-TRD1-CR1_like"/>
    <property type="match status" value="1"/>
</dbReference>
<evidence type="ECO:0000256" key="1">
    <source>
        <dbReference type="ARBA" id="ARBA00010923"/>
    </source>
</evidence>
<protein>
    <recommendedName>
        <fullName evidence="4">Type I restriction modification DNA specificity domain-containing protein</fullName>
    </recommendedName>
</protein>
<dbReference type="CDD" id="cd17260">
    <property type="entry name" value="RMtype1_S_EcoEI-TRD1-CR1_like"/>
    <property type="match status" value="1"/>
</dbReference>
<reference evidence="5 6" key="1">
    <citation type="submission" date="2018-08" db="EMBL/GenBank/DDBJ databases">
        <title>Whole genome sequence analysis of Dermacoccus abyssi bacteria isolated from Deep Mariana trench Micromonospora spp reveals genes involved in the environmental adaptation and production of secondary metabolites.</title>
        <authorList>
            <person name="Abdel-Mageed W.M."/>
            <person name="Lehri B."/>
            <person name="Nouioui I."/>
            <person name="Goodfellow I."/>
            <person name="Jaspars M."/>
            <person name="Karlyshev A."/>
        </authorList>
    </citation>
    <scope>NUCLEOTIDE SEQUENCE [LARGE SCALE GENOMIC DNA]</scope>
    <source>
        <strain evidence="5 6">MT1.1</strain>
    </source>
</reference>
<proteinExistence type="inferred from homology"/>
<dbReference type="Gene3D" id="3.90.220.20">
    <property type="entry name" value="DNA methylase specificity domains"/>
    <property type="match status" value="2"/>
</dbReference>
<feature type="domain" description="Type I restriction modification DNA specificity" evidence="4">
    <location>
        <begin position="22"/>
        <end position="162"/>
    </location>
</feature>
<evidence type="ECO:0000259" key="4">
    <source>
        <dbReference type="Pfam" id="PF01420"/>
    </source>
</evidence>
<evidence type="ECO:0000256" key="3">
    <source>
        <dbReference type="ARBA" id="ARBA00023125"/>
    </source>
</evidence>
<sequence>MGAPRCSRARGAGEARVIQTKARLGDVVDFRYGQGLPASARVEGPVPVFGSGGLVGRHSEACVVGPVLVLARKGSIGAIYWVPSNAYPIDTTYWAAPGAEVDKRWLYYWLHTVDFRGLSSGSGVPSLRRDDLNDLEISLPPKRQQQKIAEVLGALDDKIAANRRAAQTGRELILAQWSRLVSDAEETREWSTFVETNPKVPAVKDGTAPYLDMKNLPENGLLVEEWGERPPQGGARFQNGDTLFARITPCFENRKHGYVDFLDDGEVGYGSTEYIVFRAREGVSAAIPFVVTATADFRSFAAQHRTGTSGRQRVQAPDLVSYEAAWPGDLRAVEFGAFAEPLIARLGAARDENRVLAKTRDELLPLLMSGKITVRDAEKRVEGVV</sequence>
<comment type="similarity">
    <text evidence="1">Belongs to the type-I restriction system S methylase family.</text>
</comment>
<evidence type="ECO:0000313" key="5">
    <source>
        <dbReference type="EMBL" id="RHW45170.1"/>
    </source>
</evidence>
<organism evidence="5 6">
    <name type="scientific">Dermacoccus abyssi</name>
    <dbReference type="NCBI Taxonomy" id="322596"/>
    <lineage>
        <taxon>Bacteria</taxon>
        <taxon>Bacillati</taxon>
        <taxon>Actinomycetota</taxon>
        <taxon>Actinomycetes</taxon>
        <taxon>Micrococcales</taxon>
        <taxon>Dermacoccaceae</taxon>
        <taxon>Dermacoccus</taxon>
    </lineage>
</organism>
<accession>A0A417Z379</accession>
<dbReference type="Pfam" id="PF01420">
    <property type="entry name" value="Methylase_S"/>
    <property type="match status" value="1"/>
</dbReference>
<dbReference type="Proteomes" id="UP000285376">
    <property type="component" value="Unassembled WGS sequence"/>
</dbReference>
<dbReference type="PANTHER" id="PTHR30408">
    <property type="entry name" value="TYPE-1 RESTRICTION ENZYME ECOKI SPECIFICITY PROTEIN"/>
    <property type="match status" value="1"/>
</dbReference>
<dbReference type="PANTHER" id="PTHR30408:SF13">
    <property type="entry name" value="TYPE I RESTRICTION ENZYME HINDI SPECIFICITY SUBUNIT"/>
    <property type="match status" value="1"/>
</dbReference>
<comment type="caution">
    <text evidence="5">The sequence shown here is derived from an EMBL/GenBank/DDBJ whole genome shotgun (WGS) entry which is preliminary data.</text>
</comment>
<dbReference type="Gene3D" id="1.10.287.1120">
    <property type="entry name" value="Bipartite methylase S protein"/>
    <property type="match status" value="1"/>
</dbReference>
<name>A0A417Z379_9MICO</name>
<dbReference type="EMBL" id="QWLM01000011">
    <property type="protein sequence ID" value="RHW45170.1"/>
    <property type="molecule type" value="Genomic_DNA"/>
</dbReference>
<keyword evidence="2" id="KW-0680">Restriction system</keyword>
<dbReference type="InterPro" id="IPR044946">
    <property type="entry name" value="Restrct_endonuc_typeI_TRD_sf"/>
</dbReference>
<dbReference type="SUPFAM" id="SSF116734">
    <property type="entry name" value="DNA methylase specificity domain"/>
    <property type="match status" value="2"/>
</dbReference>
<dbReference type="AlphaFoldDB" id="A0A417Z379"/>
<evidence type="ECO:0000256" key="2">
    <source>
        <dbReference type="ARBA" id="ARBA00022747"/>
    </source>
</evidence>
<dbReference type="GO" id="GO:0009307">
    <property type="term" value="P:DNA restriction-modification system"/>
    <property type="evidence" value="ECO:0007669"/>
    <property type="project" value="UniProtKB-KW"/>
</dbReference>
<dbReference type="InterPro" id="IPR052021">
    <property type="entry name" value="Type-I_RS_S_subunit"/>
</dbReference>
<dbReference type="InterPro" id="IPR000055">
    <property type="entry name" value="Restrct_endonuc_typeI_TRD"/>
</dbReference>
<dbReference type="GO" id="GO:0003677">
    <property type="term" value="F:DNA binding"/>
    <property type="evidence" value="ECO:0007669"/>
    <property type="project" value="UniProtKB-KW"/>
</dbReference>